<proteinExistence type="predicted"/>
<accession>A0A930YV90</accession>
<keyword evidence="3" id="KW-1185">Reference proteome</keyword>
<protein>
    <submittedName>
        <fullName evidence="2">Uncharacterized protein</fullName>
    </submittedName>
</protein>
<dbReference type="AlphaFoldDB" id="A0A930YV90"/>
<evidence type="ECO:0000256" key="1">
    <source>
        <dbReference type="SAM" id="MobiDB-lite"/>
    </source>
</evidence>
<reference evidence="2" key="1">
    <citation type="submission" date="2020-11" db="EMBL/GenBank/DDBJ databases">
        <title>Genome seq and assembly of Planobacterium sp.</title>
        <authorList>
            <person name="Chhetri G."/>
        </authorList>
    </citation>
    <scope>NUCLEOTIDE SEQUENCE</scope>
    <source>
        <strain evidence="2">GCR5</strain>
    </source>
</reference>
<sequence>MQFSQKLSFQPLRFSLVLLAPLALGQAPVKKLNDPSIVSMQKRRVFESWGEFSPYPKYLLGVQTNLAYATVWGMWSPQRNRTYREGRDLRPLGPSGEETQRQVLQREGEKSSLSLSLAADSLSQVSLKELSQVLPVTLKADPLYLLYYKLMLRPLKECPVEPFAPKDWDLNPSLNLELFKWEGRHLPLQEKLMVLKDRLELSENSLMKKGERLLLQHHLLLSFRKLKKEMHYAALTFSLAQRANQKLIEAKESSSSPDKYSRRSDKEIVQGILSYYKSKEL</sequence>
<feature type="region of interest" description="Disordered" evidence="1">
    <location>
        <begin position="85"/>
        <end position="105"/>
    </location>
</feature>
<gene>
    <name evidence="2" type="ORF">IC612_03960</name>
</gene>
<dbReference type="RefSeq" id="WP_194738882.1">
    <property type="nucleotide sequence ID" value="NZ_JADKYY010000004.1"/>
</dbReference>
<dbReference type="Proteomes" id="UP000694480">
    <property type="component" value="Unassembled WGS sequence"/>
</dbReference>
<evidence type="ECO:0000313" key="3">
    <source>
        <dbReference type="Proteomes" id="UP000694480"/>
    </source>
</evidence>
<name>A0A930YV90_9FLAO</name>
<organism evidence="2 3">
    <name type="scientific">Planobacterium oryzisoli</name>
    <dbReference type="NCBI Taxonomy" id="2771435"/>
    <lineage>
        <taxon>Bacteria</taxon>
        <taxon>Pseudomonadati</taxon>
        <taxon>Bacteroidota</taxon>
        <taxon>Flavobacteriia</taxon>
        <taxon>Flavobacteriales</taxon>
        <taxon>Weeksellaceae</taxon>
        <taxon>Chryseobacterium group</taxon>
        <taxon>Chryseobacterium</taxon>
    </lineage>
</organism>
<evidence type="ECO:0000313" key="2">
    <source>
        <dbReference type="EMBL" id="MBF5026951.1"/>
    </source>
</evidence>
<dbReference type="EMBL" id="JADKYY010000004">
    <property type="protein sequence ID" value="MBF5026951.1"/>
    <property type="molecule type" value="Genomic_DNA"/>
</dbReference>
<comment type="caution">
    <text evidence="2">The sequence shown here is derived from an EMBL/GenBank/DDBJ whole genome shotgun (WGS) entry which is preliminary data.</text>
</comment>